<evidence type="ECO:0000313" key="4">
    <source>
        <dbReference type="Proteomes" id="UP000293433"/>
    </source>
</evidence>
<gene>
    <name evidence="3" type="ORF">EV685_1407</name>
</gene>
<sequence length="304" mass="32753">MSLLIVQAPSEAPNQESPAMNRRRFLQQGSALALALGAATSTSRALAQAADGASALEKVRARGRLIVGIYNDLPPFHTEGKGIEIELAKALASGLGVQPSVLPFAAGENMSDDLRNMVWRGHYLGWGPADVLLHVPVDRPLIDASPQVEIFGPYWRERVVIARDLSVVPKLDSLDDLRNRRIAVPGLSLAGWLMIGAENGRLREQLLTDMGNGVDAALMLRKGEVPVAAGLRSELESTLRDDPRYAITPLPIPRAPRDGWAVGMAVKRSSGDLARALQSSLNELAEQGRLREIFAGGGLAWQKV</sequence>
<keyword evidence="4" id="KW-1185">Reference proteome</keyword>
<protein>
    <submittedName>
        <fullName evidence="3">Amino acid ABC transporter substrate-binding protein (PAAT family)</fullName>
    </submittedName>
</protein>
<name>A0A4Q7LRJ4_9BURK</name>
<comment type="caution">
    <text evidence="3">The sequence shown here is derived from an EMBL/GenBank/DDBJ whole genome shotgun (WGS) entry which is preliminary data.</text>
</comment>
<evidence type="ECO:0000256" key="1">
    <source>
        <dbReference type="ARBA" id="ARBA00022729"/>
    </source>
</evidence>
<dbReference type="AlphaFoldDB" id="A0A4Q7LRJ4"/>
<dbReference type="PANTHER" id="PTHR35936">
    <property type="entry name" value="MEMBRANE-BOUND LYTIC MUREIN TRANSGLYCOSYLASE F"/>
    <property type="match status" value="1"/>
</dbReference>
<dbReference type="SUPFAM" id="SSF53850">
    <property type="entry name" value="Periplasmic binding protein-like II"/>
    <property type="match status" value="1"/>
</dbReference>
<evidence type="ECO:0000259" key="2">
    <source>
        <dbReference type="SMART" id="SM00062"/>
    </source>
</evidence>
<reference evidence="3 4" key="1">
    <citation type="submission" date="2019-02" db="EMBL/GenBank/DDBJ databases">
        <title>Genomic Encyclopedia of Type Strains, Phase IV (KMG-IV): sequencing the most valuable type-strain genomes for metagenomic binning, comparative biology and taxonomic classification.</title>
        <authorList>
            <person name="Goeker M."/>
        </authorList>
    </citation>
    <scope>NUCLEOTIDE SEQUENCE [LARGE SCALE GENOMIC DNA]</scope>
    <source>
        <strain evidence="3 4">DSM 10617</strain>
    </source>
</reference>
<dbReference type="PANTHER" id="PTHR35936:SF17">
    <property type="entry name" value="ARGININE-BINDING EXTRACELLULAR PROTEIN ARTP"/>
    <property type="match status" value="1"/>
</dbReference>
<keyword evidence="1" id="KW-0732">Signal</keyword>
<proteinExistence type="predicted"/>
<dbReference type="Proteomes" id="UP000293433">
    <property type="component" value="Unassembled WGS sequence"/>
</dbReference>
<dbReference type="InterPro" id="IPR001638">
    <property type="entry name" value="Solute-binding_3/MltF_N"/>
</dbReference>
<dbReference type="EMBL" id="SGWV01000008">
    <property type="protein sequence ID" value="RZS56852.1"/>
    <property type="molecule type" value="Genomic_DNA"/>
</dbReference>
<feature type="domain" description="Solute-binding protein family 3/N-terminal" evidence="2">
    <location>
        <begin position="64"/>
        <end position="297"/>
    </location>
</feature>
<accession>A0A4Q7LRJ4</accession>
<dbReference type="Gene3D" id="3.40.190.10">
    <property type="entry name" value="Periplasmic binding protein-like II"/>
    <property type="match status" value="3"/>
</dbReference>
<organism evidence="3 4">
    <name type="scientific">Sphaerotilus mobilis</name>
    <dbReference type="NCBI Taxonomy" id="47994"/>
    <lineage>
        <taxon>Bacteria</taxon>
        <taxon>Pseudomonadati</taxon>
        <taxon>Pseudomonadota</taxon>
        <taxon>Betaproteobacteria</taxon>
        <taxon>Burkholderiales</taxon>
        <taxon>Sphaerotilaceae</taxon>
        <taxon>Sphaerotilus</taxon>
    </lineage>
</organism>
<dbReference type="InterPro" id="IPR006311">
    <property type="entry name" value="TAT_signal"/>
</dbReference>
<dbReference type="SMART" id="SM00062">
    <property type="entry name" value="PBPb"/>
    <property type="match status" value="1"/>
</dbReference>
<evidence type="ECO:0000313" key="3">
    <source>
        <dbReference type="EMBL" id="RZS56852.1"/>
    </source>
</evidence>
<dbReference type="PROSITE" id="PS51318">
    <property type="entry name" value="TAT"/>
    <property type="match status" value="1"/>
</dbReference>